<comment type="caution">
    <text evidence="5">The sequence shown here is derived from an EMBL/GenBank/DDBJ whole genome shotgun (WGS) entry which is preliminary data.</text>
</comment>
<dbReference type="InterPro" id="IPR050090">
    <property type="entry name" value="Tyrosine_recombinase_XerCD"/>
</dbReference>
<reference evidence="5" key="1">
    <citation type="submission" date="2009-10" db="EMBL/GenBank/DDBJ databases">
        <title>Diversity of trophic interactions inside an arsenic-rich microbial ecosystem.</title>
        <authorList>
            <person name="Bertin P.N."/>
            <person name="Heinrich-Salmeron A."/>
            <person name="Pelletier E."/>
            <person name="Goulhen-Chollet F."/>
            <person name="Arsene-Ploetze F."/>
            <person name="Gallien S."/>
            <person name="Calteau A."/>
            <person name="Vallenet D."/>
            <person name="Casiot C."/>
            <person name="Chane-Woon-Ming B."/>
            <person name="Giloteaux L."/>
            <person name="Barakat M."/>
            <person name="Bonnefoy V."/>
            <person name="Bruneel O."/>
            <person name="Chandler M."/>
            <person name="Cleiss J."/>
            <person name="Duran R."/>
            <person name="Elbaz-Poulichet F."/>
            <person name="Fonknechten N."/>
            <person name="Lauga B."/>
            <person name="Mornico D."/>
            <person name="Ortet P."/>
            <person name="Schaeffer C."/>
            <person name="Siguier P."/>
            <person name="Alexander Thil Smith A."/>
            <person name="Van Dorsselaer A."/>
            <person name="Weissenbach J."/>
            <person name="Medigue C."/>
            <person name="Le Paslier D."/>
        </authorList>
    </citation>
    <scope>NUCLEOTIDE SEQUENCE</scope>
</reference>
<evidence type="ECO:0000256" key="1">
    <source>
        <dbReference type="ARBA" id="ARBA00023125"/>
    </source>
</evidence>
<evidence type="ECO:0000313" key="5">
    <source>
        <dbReference type="EMBL" id="CBH76568.1"/>
    </source>
</evidence>
<protein>
    <submittedName>
        <fullName evidence="5">Putative Tyrosine recombinase xerD</fullName>
    </submittedName>
</protein>
<evidence type="ECO:0000259" key="3">
    <source>
        <dbReference type="PROSITE" id="PS51898"/>
    </source>
</evidence>
<feature type="domain" description="Core-binding (CB)" evidence="4">
    <location>
        <begin position="16"/>
        <end position="90"/>
    </location>
</feature>
<accession>E6PJC6</accession>
<sequence>MLNPRAALPAHLQLDADDARLVALWLHGRPAGTQRAYAAATARLRAFLAPLPLAAATLGTLQAFSETLVGSPAYRRRQLAAVKSLLHFAQRVGALRFDVGAALQLPRPPDRAAERVLTEAEVAQILAAVDGRDRAILFLLYASGARVAELVGLTAGACVPDPRGGGAITLHGKRGSRTVRLGPKAWAALDRLRAQKLPQAPVLGVGIERVRQILARAATRAGLQKKPSPHWLRHSHGTHAHRAGASAALIRDTLGHASIGTTDAYLRSSPDDGSGLWLENSDNRCVGAWSPSMWGAPEPDLRKVRRSHDNLP</sequence>
<dbReference type="PANTHER" id="PTHR30349:SF81">
    <property type="entry name" value="TYROSINE RECOMBINASE XERC"/>
    <property type="match status" value="1"/>
</dbReference>
<dbReference type="PANTHER" id="PTHR30349">
    <property type="entry name" value="PHAGE INTEGRASE-RELATED"/>
    <property type="match status" value="1"/>
</dbReference>
<dbReference type="GO" id="GO:0015074">
    <property type="term" value="P:DNA integration"/>
    <property type="evidence" value="ECO:0007669"/>
    <property type="project" value="InterPro"/>
</dbReference>
<organism evidence="5">
    <name type="scientific">mine drainage metagenome</name>
    <dbReference type="NCBI Taxonomy" id="410659"/>
    <lineage>
        <taxon>unclassified sequences</taxon>
        <taxon>metagenomes</taxon>
        <taxon>ecological metagenomes</taxon>
    </lineage>
</organism>
<dbReference type="InterPro" id="IPR044068">
    <property type="entry name" value="CB"/>
</dbReference>
<dbReference type="AlphaFoldDB" id="E6PJC6"/>
<dbReference type="InterPro" id="IPR013762">
    <property type="entry name" value="Integrase-like_cat_sf"/>
</dbReference>
<feature type="domain" description="Tyr recombinase" evidence="3">
    <location>
        <begin position="112"/>
        <end position="278"/>
    </location>
</feature>
<name>E6PJC6_9ZZZZ</name>
<dbReference type="InterPro" id="IPR002104">
    <property type="entry name" value="Integrase_catalytic"/>
</dbReference>
<keyword evidence="2" id="KW-0233">DNA recombination</keyword>
<dbReference type="Pfam" id="PF00589">
    <property type="entry name" value="Phage_integrase"/>
    <property type="match status" value="1"/>
</dbReference>
<dbReference type="GO" id="GO:0006310">
    <property type="term" value="P:DNA recombination"/>
    <property type="evidence" value="ECO:0007669"/>
    <property type="project" value="UniProtKB-KW"/>
</dbReference>
<dbReference type="Gene3D" id="1.10.443.10">
    <property type="entry name" value="Intergrase catalytic core"/>
    <property type="match status" value="2"/>
</dbReference>
<dbReference type="PROSITE" id="PS51898">
    <property type="entry name" value="TYR_RECOMBINASE"/>
    <property type="match status" value="1"/>
</dbReference>
<proteinExistence type="predicted"/>
<dbReference type="PROSITE" id="PS51900">
    <property type="entry name" value="CB"/>
    <property type="match status" value="1"/>
</dbReference>
<evidence type="ECO:0000259" key="4">
    <source>
        <dbReference type="PROSITE" id="PS51900"/>
    </source>
</evidence>
<keyword evidence="1" id="KW-0238">DNA-binding</keyword>
<dbReference type="InterPro" id="IPR011010">
    <property type="entry name" value="DNA_brk_join_enz"/>
</dbReference>
<evidence type="ECO:0000256" key="2">
    <source>
        <dbReference type="ARBA" id="ARBA00023172"/>
    </source>
</evidence>
<dbReference type="SUPFAM" id="SSF56349">
    <property type="entry name" value="DNA breaking-rejoining enzymes"/>
    <property type="match status" value="1"/>
</dbReference>
<gene>
    <name evidence="5" type="ORF">CARN1_2433</name>
</gene>
<dbReference type="EMBL" id="CABL01000020">
    <property type="protein sequence ID" value="CBH76568.1"/>
    <property type="molecule type" value="Genomic_DNA"/>
</dbReference>
<dbReference type="GO" id="GO:0003677">
    <property type="term" value="F:DNA binding"/>
    <property type="evidence" value="ECO:0007669"/>
    <property type="project" value="UniProtKB-KW"/>
</dbReference>